<gene>
    <name evidence="1" type="ORF">VNI00_002308</name>
</gene>
<evidence type="ECO:0000313" key="1">
    <source>
        <dbReference type="EMBL" id="KAK7058672.1"/>
    </source>
</evidence>
<dbReference type="Proteomes" id="UP001383192">
    <property type="component" value="Unassembled WGS sequence"/>
</dbReference>
<keyword evidence="2" id="KW-1185">Reference proteome</keyword>
<organism evidence="1 2">
    <name type="scientific">Paramarasmius palmivorus</name>
    <dbReference type="NCBI Taxonomy" id="297713"/>
    <lineage>
        <taxon>Eukaryota</taxon>
        <taxon>Fungi</taxon>
        <taxon>Dikarya</taxon>
        <taxon>Basidiomycota</taxon>
        <taxon>Agaricomycotina</taxon>
        <taxon>Agaricomycetes</taxon>
        <taxon>Agaricomycetidae</taxon>
        <taxon>Agaricales</taxon>
        <taxon>Marasmiineae</taxon>
        <taxon>Marasmiaceae</taxon>
        <taxon>Paramarasmius</taxon>
    </lineage>
</organism>
<dbReference type="EMBL" id="JAYKXP010000005">
    <property type="protein sequence ID" value="KAK7058672.1"/>
    <property type="molecule type" value="Genomic_DNA"/>
</dbReference>
<sequence>MVMGPAHLFILSLITPSNNTVPLFVLTVLTMRFSTILAGLASLGFVYAGQAANPTGTVSVNPTTMTAGQFIDVAYDNTGAQNQPAFVDFYIQGEISPGKPTNYFMLSRNQFGAQDTMIHSNVSIPIVADTHATNWKVWAFATYLKNGRNELGMVSTPVTVN</sequence>
<evidence type="ECO:0000313" key="2">
    <source>
        <dbReference type="Proteomes" id="UP001383192"/>
    </source>
</evidence>
<dbReference type="AlphaFoldDB" id="A0AAW0E455"/>
<comment type="caution">
    <text evidence="1">The sequence shown here is derived from an EMBL/GenBank/DDBJ whole genome shotgun (WGS) entry which is preliminary data.</text>
</comment>
<proteinExistence type="predicted"/>
<accession>A0AAW0E455</accession>
<protein>
    <submittedName>
        <fullName evidence="1">Uncharacterized protein</fullName>
    </submittedName>
</protein>
<name>A0AAW0E455_9AGAR</name>
<reference evidence="1 2" key="1">
    <citation type="submission" date="2024-01" db="EMBL/GenBank/DDBJ databases">
        <title>A draft genome for a cacao thread blight-causing isolate of Paramarasmius palmivorus.</title>
        <authorList>
            <person name="Baruah I.K."/>
            <person name="Bukari Y."/>
            <person name="Amoako-Attah I."/>
            <person name="Meinhardt L.W."/>
            <person name="Bailey B.A."/>
            <person name="Cohen S.P."/>
        </authorList>
    </citation>
    <scope>NUCLEOTIDE SEQUENCE [LARGE SCALE GENOMIC DNA]</scope>
    <source>
        <strain evidence="1 2">GH-12</strain>
    </source>
</reference>